<evidence type="ECO:0000313" key="3">
    <source>
        <dbReference type="EMBL" id="MFC5427361.1"/>
    </source>
</evidence>
<dbReference type="Proteomes" id="UP001596103">
    <property type="component" value="Unassembled WGS sequence"/>
</dbReference>
<comment type="caution">
    <text evidence="3">The sequence shown here is derived from an EMBL/GenBank/DDBJ whole genome shotgun (WGS) entry which is preliminary data.</text>
</comment>
<reference evidence="4" key="1">
    <citation type="journal article" date="2019" name="Int. J. Syst. Evol. Microbiol.">
        <title>The Global Catalogue of Microorganisms (GCM) 10K type strain sequencing project: providing services to taxonomists for standard genome sequencing and annotation.</title>
        <authorList>
            <consortium name="The Broad Institute Genomics Platform"/>
            <consortium name="The Broad Institute Genome Sequencing Center for Infectious Disease"/>
            <person name="Wu L."/>
            <person name="Ma J."/>
        </authorList>
    </citation>
    <scope>NUCLEOTIDE SEQUENCE [LARGE SCALE GENOMIC DNA]</scope>
    <source>
        <strain evidence="4">CCUG 56042</strain>
    </source>
</reference>
<evidence type="ECO:0000313" key="4">
    <source>
        <dbReference type="Proteomes" id="UP001596103"/>
    </source>
</evidence>
<gene>
    <name evidence="3" type="ORF">ACFPTO_00820</name>
</gene>
<keyword evidence="4" id="KW-1185">Reference proteome</keyword>
<dbReference type="InterPro" id="IPR029044">
    <property type="entry name" value="Nucleotide-diphossugar_trans"/>
</dbReference>
<keyword evidence="1" id="KW-0328">Glycosyltransferase</keyword>
<keyword evidence="2 3" id="KW-0808">Transferase</keyword>
<dbReference type="Pfam" id="PF05637">
    <property type="entry name" value="Glyco_transf_34"/>
    <property type="match status" value="1"/>
</dbReference>
<evidence type="ECO:0000256" key="1">
    <source>
        <dbReference type="ARBA" id="ARBA00022676"/>
    </source>
</evidence>
<dbReference type="EMBL" id="JBHSMP010000003">
    <property type="protein sequence ID" value="MFC5427361.1"/>
    <property type="molecule type" value="Genomic_DNA"/>
</dbReference>
<organism evidence="3 4">
    <name type="scientific">Paraburkholderia denitrificans</name>
    <dbReference type="NCBI Taxonomy" id="694025"/>
    <lineage>
        <taxon>Bacteria</taxon>
        <taxon>Pseudomonadati</taxon>
        <taxon>Pseudomonadota</taxon>
        <taxon>Betaproteobacteria</taxon>
        <taxon>Burkholderiales</taxon>
        <taxon>Burkholderiaceae</taxon>
        <taxon>Paraburkholderia</taxon>
    </lineage>
</organism>
<dbReference type="PANTHER" id="PTHR31306:SF4">
    <property type="entry name" value="ALPHA-1,2-GALACTOSYLTRANSFERASE"/>
    <property type="match status" value="1"/>
</dbReference>
<dbReference type="GO" id="GO:0016740">
    <property type="term" value="F:transferase activity"/>
    <property type="evidence" value="ECO:0007669"/>
    <property type="project" value="UniProtKB-KW"/>
</dbReference>
<name>A0ABW0J2V7_9BURK</name>
<dbReference type="Gene3D" id="3.90.550.10">
    <property type="entry name" value="Spore Coat Polysaccharide Biosynthesis Protein SpsA, Chain A"/>
    <property type="match status" value="1"/>
</dbReference>
<proteinExistence type="predicted"/>
<protein>
    <submittedName>
        <fullName evidence="3">Galactosyl transferase GMA12/MNN10 domain protein</fullName>
    </submittedName>
</protein>
<dbReference type="SUPFAM" id="SSF53448">
    <property type="entry name" value="Nucleotide-diphospho-sugar transferases"/>
    <property type="match status" value="1"/>
</dbReference>
<sequence length="440" mass="50530">MIVLSHFRHRAAPSLANHRHYARVRGYRHEIIDASEMPQALPLRALYRYETLLNTLRRADRNELILLLSEDAAIIEPIALEQFMADRDVLLVRASTHALPQIDVQIWRNTNAVRETVLQIVKRCRIDFTDRLPSEAAVFAGFESEHYMTLFNGMCPVMPTGYNYDPLWSRVPTFAISIDDAPHSPERKGTTPRFRDALIAHINHTRAAGLPMFSFPHYAADSSNETADRSAYNPGKALAVVTLYTPNIESYARIAEGNFRRYCETQGYTFYVHRDIPREIGLNASGNWFKPWLLHGYLQHHEWVIWLDADVLIADQQQKLEPLLEGRDYLLAHDVGQWPFNSGVMGFRRTARNDAMLQELMASISALPDKSRVYASDGDQLQFINAMRESGALQDEAISDMVCFNTPWLFRRPDSFIVHYYGMWQSMRTLMMAHDNALLA</sequence>
<evidence type="ECO:0000256" key="2">
    <source>
        <dbReference type="ARBA" id="ARBA00022679"/>
    </source>
</evidence>
<dbReference type="RefSeq" id="WP_377708729.1">
    <property type="nucleotide sequence ID" value="NZ_JBHSMP010000003.1"/>
</dbReference>
<accession>A0ABW0J2V7</accession>
<dbReference type="PANTHER" id="PTHR31306">
    <property type="entry name" value="ALPHA-1,6-MANNOSYLTRANSFERASE MNN11-RELATED"/>
    <property type="match status" value="1"/>
</dbReference>
<dbReference type="InterPro" id="IPR008630">
    <property type="entry name" value="Glyco_trans_34"/>
</dbReference>